<feature type="region of interest" description="Disordered" evidence="3">
    <location>
        <begin position="1"/>
        <end position="58"/>
    </location>
</feature>
<keyword evidence="1 2" id="KW-0694">RNA-binding</keyword>
<dbReference type="InterPro" id="IPR012677">
    <property type="entry name" value="Nucleotide-bd_a/b_plait_sf"/>
</dbReference>
<sequence>MAKTDKTRKLKTPKKPGTTRKQKPLKKPKLKKRKTKPIPSTTRQAETETDSDSDADDLSTLLEPYTKDQLIDLITDFSIKNPSLYSLIEQHADRDVTHRNVFVHGFSWDTTRQDLASAFEPFGEIEECNVVTDKATGKAKGYGFVLFKSRKAAISALKEAKRMVGDRMASCQLASVGSSNAAAAAAAKGKELDGGVRKIYVSNVGVGIDKEKLRDFFEKFGEIEYGPIGFDKETGKSRGYALFVYKTVEGAKKVLEEPHKMFEGQQLRCSVATEGKNKSNQNVALGNQQVGQYQQQQVHQQSQGQVLAAVAAAHNLALFGQHPGLNPLYNALLGNTGVGRGMTSPAMAGAIGQSVATSQVGGLGVGSQSALGAYRAAQGLQHVYPSTTQIGQAGMGRGQGAGGSFAGYPSYMWYGLFKLDFDDAGVGTRKINFKKSFTLGFYEEILARDIMQEGPWA</sequence>
<dbReference type="SMART" id="SM00360">
    <property type="entry name" value="RRM"/>
    <property type="match status" value="2"/>
</dbReference>
<evidence type="ECO:0000313" key="6">
    <source>
        <dbReference type="Proteomes" id="UP001314170"/>
    </source>
</evidence>
<dbReference type="GO" id="GO:0005634">
    <property type="term" value="C:nucleus"/>
    <property type="evidence" value="ECO:0007669"/>
    <property type="project" value="TreeGrafter"/>
</dbReference>
<dbReference type="PANTHER" id="PTHR48024">
    <property type="entry name" value="GEO13361P1-RELATED"/>
    <property type="match status" value="1"/>
</dbReference>
<feature type="compositionally biased region" description="Acidic residues" evidence="3">
    <location>
        <begin position="47"/>
        <end position="57"/>
    </location>
</feature>
<feature type="domain" description="RRM" evidence="4">
    <location>
        <begin position="197"/>
        <end position="274"/>
    </location>
</feature>
<evidence type="ECO:0000256" key="2">
    <source>
        <dbReference type="PROSITE-ProRule" id="PRU00176"/>
    </source>
</evidence>
<comment type="caution">
    <text evidence="5">The sequence shown here is derived from an EMBL/GenBank/DDBJ whole genome shotgun (WGS) entry which is preliminary data.</text>
</comment>
<organism evidence="5 6">
    <name type="scientific">Dovyalis caffra</name>
    <dbReference type="NCBI Taxonomy" id="77055"/>
    <lineage>
        <taxon>Eukaryota</taxon>
        <taxon>Viridiplantae</taxon>
        <taxon>Streptophyta</taxon>
        <taxon>Embryophyta</taxon>
        <taxon>Tracheophyta</taxon>
        <taxon>Spermatophyta</taxon>
        <taxon>Magnoliopsida</taxon>
        <taxon>eudicotyledons</taxon>
        <taxon>Gunneridae</taxon>
        <taxon>Pentapetalae</taxon>
        <taxon>rosids</taxon>
        <taxon>fabids</taxon>
        <taxon>Malpighiales</taxon>
        <taxon>Salicaceae</taxon>
        <taxon>Flacourtieae</taxon>
        <taxon>Dovyalis</taxon>
    </lineage>
</organism>
<feature type="compositionally biased region" description="Basic residues" evidence="3">
    <location>
        <begin position="8"/>
        <end position="36"/>
    </location>
</feature>
<feature type="domain" description="RRM" evidence="4">
    <location>
        <begin position="99"/>
        <end position="181"/>
    </location>
</feature>
<dbReference type="PANTHER" id="PTHR48024:SF9">
    <property type="entry name" value="UBP1-ASSOCIATED PROTEINS 1A-RELATED"/>
    <property type="match status" value="1"/>
</dbReference>
<dbReference type="Proteomes" id="UP001314170">
    <property type="component" value="Unassembled WGS sequence"/>
</dbReference>
<evidence type="ECO:0000256" key="3">
    <source>
        <dbReference type="SAM" id="MobiDB-lite"/>
    </source>
</evidence>
<dbReference type="InterPro" id="IPR000504">
    <property type="entry name" value="RRM_dom"/>
</dbReference>
<dbReference type="PROSITE" id="PS50102">
    <property type="entry name" value="RRM"/>
    <property type="match status" value="2"/>
</dbReference>
<reference evidence="5 6" key="1">
    <citation type="submission" date="2024-01" db="EMBL/GenBank/DDBJ databases">
        <authorList>
            <person name="Waweru B."/>
        </authorList>
    </citation>
    <scope>NUCLEOTIDE SEQUENCE [LARGE SCALE GENOMIC DNA]</scope>
</reference>
<dbReference type="EMBL" id="CAWUPB010000950">
    <property type="protein sequence ID" value="CAK7334483.1"/>
    <property type="molecule type" value="Genomic_DNA"/>
</dbReference>
<dbReference type="Gene3D" id="3.30.70.330">
    <property type="match status" value="2"/>
</dbReference>
<gene>
    <name evidence="5" type="ORF">DCAF_LOCUS9942</name>
</gene>
<evidence type="ECO:0000256" key="1">
    <source>
        <dbReference type="ARBA" id="ARBA00022884"/>
    </source>
</evidence>
<name>A0AAV1RGV3_9ROSI</name>
<keyword evidence="6" id="KW-1185">Reference proteome</keyword>
<evidence type="ECO:0000313" key="5">
    <source>
        <dbReference type="EMBL" id="CAK7334483.1"/>
    </source>
</evidence>
<evidence type="ECO:0000259" key="4">
    <source>
        <dbReference type="PROSITE" id="PS50102"/>
    </source>
</evidence>
<dbReference type="InterPro" id="IPR050886">
    <property type="entry name" value="RNA-binding_reg"/>
</dbReference>
<dbReference type="InterPro" id="IPR035979">
    <property type="entry name" value="RBD_domain_sf"/>
</dbReference>
<proteinExistence type="predicted"/>
<accession>A0AAV1RGV3</accession>
<dbReference type="AlphaFoldDB" id="A0AAV1RGV3"/>
<dbReference type="GO" id="GO:0003723">
    <property type="term" value="F:RNA binding"/>
    <property type="evidence" value="ECO:0007669"/>
    <property type="project" value="UniProtKB-UniRule"/>
</dbReference>
<dbReference type="SUPFAM" id="SSF54928">
    <property type="entry name" value="RNA-binding domain, RBD"/>
    <property type="match status" value="2"/>
</dbReference>
<protein>
    <recommendedName>
        <fullName evidence="4">RRM domain-containing protein</fullName>
    </recommendedName>
</protein>
<dbReference type="Pfam" id="PF00076">
    <property type="entry name" value="RRM_1"/>
    <property type="match status" value="2"/>
</dbReference>